<dbReference type="Pfam" id="PF03992">
    <property type="entry name" value="ABM"/>
    <property type="match status" value="1"/>
</dbReference>
<dbReference type="Gene3D" id="3.30.70.100">
    <property type="match status" value="1"/>
</dbReference>
<evidence type="ECO:0000313" key="2">
    <source>
        <dbReference type="EMBL" id="MFC4068372.1"/>
    </source>
</evidence>
<comment type="caution">
    <text evidence="2">The sequence shown here is derived from an EMBL/GenBank/DDBJ whole genome shotgun (WGS) entry which is preliminary data.</text>
</comment>
<keyword evidence="2" id="KW-0503">Monooxygenase</keyword>
<dbReference type="EC" id="1.-.-.-" evidence="2"/>
<organism evidence="2 3">
    <name type="scientific">Actinoplanes subglobosus</name>
    <dbReference type="NCBI Taxonomy" id="1547892"/>
    <lineage>
        <taxon>Bacteria</taxon>
        <taxon>Bacillati</taxon>
        <taxon>Actinomycetota</taxon>
        <taxon>Actinomycetes</taxon>
        <taxon>Micromonosporales</taxon>
        <taxon>Micromonosporaceae</taxon>
        <taxon>Actinoplanes</taxon>
    </lineage>
</organism>
<feature type="domain" description="ABM" evidence="1">
    <location>
        <begin position="2"/>
        <end position="92"/>
    </location>
</feature>
<keyword evidence="2" id="KW-0560">Oxidoreductase</keyword>
<sequence length="94" mass="10537">MIIIAGVLRVDPSERDRYLDGVADVTRLARKADGCLDFVQAPDPLDPARITVYERWESDDDLLRFRGTPGPEPSLPEILAADVRKYRISGVEEP</sequence>
<keyword evidence="3" id="KW-1185">Reference proteome</keyword>
<dbReference type="SUPFAM" id="SSF54909">
    <property type="entry name" value="Dimeric alpha+beta barrel"/>
    <property type="match status" value="1"/>
</dbReference>
<dbReference type="PROSITE" id="PS51725">
    <property type="entry name" value="ABM"/>
    <property type="match status" value="1"/>
</dbReference>
<name>A0ABV8IVV2_9ACTN</name>
<dbReference type="RefSeq" id="WP_378069272.1">
    <property type="nucleotide sequence ID" value="NZ_JBHSBL010000019.1"/>
</dbReference>
<proteinExistence type="predicted"/>
<dbReference type="EMBL" id="JBHSBL010000019">
    <property type="protein sequence ID" value="MFC4068372.1"/>
    <property type="molecule type" value="Genomic_DNA"/>
</dbReference>
<dbReference type="GO" id="GO:0004497">
    <property type="term" value="F:monooxygenase activity"/>
    <property type="evidence" value="ECO:0007669"/>
    <property type="project" value="UniProtKB-KW"/>
</dbReference>
<protein>
    <submittedName>
        <fullName evidence="2">Quinol monooxygenase</fullName>
        <ecNumber evidence="2">1.-.-.-</ecNumber>
    </submittedName>
</protein>
<evidence type="ECO:0000259" key="1">
    <source>
        <dbReference type="PROSITE" id="PS51725"/>
    </source>
</evidence>
<dbReference type="InterPro" id="IPR011008">
    <property type="entry name" value="Dimeric_a/b-barrel"/>
</dbReference>
<dbReference type="Proteomes" id="UP001595867">
    <property type="component" value="Unassembled WGS sequence"/>
</dbReference>
<accession>A0ABV8IVV2</accession>
<dbReference type="InterPro" id="IPR007138">
    <property type="entry name" value="ABM_dom"/>
</dbReference>
<reference evidence="3" key="1">
    <citation type="journal article" date="2019" name="Int. J. Syst. Evol. Microbiol.">
        <title>The Global Catalogue of Microorganisms (GCM) 10K type strain sequencing project: providing services to taxonomists for standard genome sequencing and annotation.</title>
        <authorList>
            <consortium name="The Broad Institute Genomics Platform"/>
            <consortium name="The Broad Institute Genome Sequencing Center for Infectious Disease"/>
            <person name="Wu L."/>
            <person name="Ma J."/>
        </authorList>
    </citation>
    <scope>NUCLEOTIDE SEQUENCE [LARGE SCALE GENOMIC DNA]</scope>
    <source>
        <strain evidence="3">TBRC 5832</strain>
    </source>
</reference>
<evidence type="ECO:0000313" key="3">
    <source>
        <dbReference type="Proteomes" id="UP001595867"/>
    </source>
</evidence>
<gene>
    <name evidence="2" type="ORF">ACFO0C_25880</name>
</gene>